<dbReference type="EMBL" id="JACEIQ010000020">
    <property type="protein sequence ID" value="MBA4495919.1"/>
    <property type="molecule type" value="Genomic_DNA"/>
</dbReference>
<keyword evidence="4 8" id="KW-0547">Nucleotide-binding</keyword>
<reference evidence="10 11" key="1">
    <citation type="submission" date="2020-07" db="EMBL/GenBank/DDBJ databases">
        <authorList>
            <person name="Feng H."/>
        </authorList>
    </citation>
    <scope>NUCLEOTIDE SEQUENCE [LARGE SCALE GENOMIC DNA]</scope>
    <source>
        <strain evidence="11">s-10</strain>
    </source>
</reference>
<dbReference type="GO" id="GO:0016887">
    <property type="term" value="F:ATP hydrolysis activity"/>
    <property type="evidence" value="ECO:0007669"/>
    <property type="project" value="InterPro"/>
</dbReference>
<comment type="subcellular location">
    <subcellularLocation>
        <location evidence="1 8">Cell membrane</location>
        <topology evidence="1 8">Peripheral membrane protein</topology>
    </subcellularLocation>
</comment>
<dbReference type="GO" id="GO:0042626">
    <property type="term" value="F:ATPase-coupled transmembrane transporter activity"/>
    <property type="evidence" value="ECO:0007669"/>
    <property type="project" value="TreeGrafter"/>
</dbReference>
<dbReference type="SUPFAM" id="SSF52540">
    <property type="entry name" value="P-loop containing nucleoside triphosphate hydrolases"/>
    <property type="match status" value="1"/>
</dbReference>
<evidence type="ECO:0000256" key="6">
    <source>
        <dbReference type="ARBA" id="ARBA00022967"/>
    </source>
</evidence>
<dbReference type="InterPro" id="IPR015856">
    <property type="entry name" value="ABC_transpr_CbiO/EcfA_su"/>
</dbReference>
<feature type="domain" description="ABC transporter" evidence="9">
    <location>
        <begin position="3"/>
        <end position="244"/>
    </location>
</feature>
<comment type="similarity">
    <text evidence="8">Belongs to the ABC transporter superfamily. Energy-coupling factor EcfA family.</text>
</comment>
<dbReference type="InterPro" id="IPR027417">
    <property type="entry name" value="P-loop_NTPase"/>
</dbReference>
<dbReference type="FunFam" id="3.40.50.300:FF:000224">
    <property type="entry name" value="Energy-coupling factor transporter ATP-binding protein EcfA"/>
    <property type="match status" value="1"/>
</dbReference>
<proteinExistence type="inferred from homology"/>
<dbReference type="EC" id="7.-.-.-" evidence="8"/>
<comment type="subunit">
    <text evidence="8">Forms a stable energy-coupling factor (ECF) transporter complex composed of 2 membrane-embedded substrate-binding proteins (S component), 2 ATP-binding proteins (A component) and 2 transmembrane proteins (T component).</text>
</comment>
<evidence type="ECO:0000256" key="3">
    <source>
        <dbReference type="ARBA" id="ARBA00022475"/>
    </source>
</evidence>
<evidence type="ECO:0000256" key="5">
    <source>
        <dbReference type="ARBA" id="ARBA00022840"/>
    </source>
</evidence>
<evidence type="ECO:0000256" key="2">
    <source>
        <dbReference type="ARBA" id="ARBA00022448"/>
    </source>
</evidence>
<dbReference type="Pfam" id="PF00005">
    <property type="entry name" value="ABC_tran"/>
    <property type="match status" value="1"/>
</dbReference>
<gene>
    <name evidence="10" type="ORF">H1191_16640</name>
</gene>
<dbReference type="PANTHER" id="PTHR43553">
    <property type="entry name" value="HEAVY METAL TRANSPORTER"/>
    <property type="match status" value="1"/>
</dbReference>
<evidence type="ECO:0000313" key="10">
    <source>
        <dbReference type="EMBL" id="MBA4495919.1"/>
    </source>
</evidence>
<organism evidence="10 11">
    <name type="scientific">Paenactinomyces guangxiensis</name>
    <dbReference type="NCBI Taxonomy" id="1490290"/>
    <lineage>
        <taxon>Bacteria</taxon>
        <taxon>Bacillati</taxon>
        <taxon>Bacillota</taxon>
        <taxon>Bacilli</taxon>
        <taxon>Bacillales</taxon>
        <taxon>Thermoactinomycetaceae</taxon>
        <taxon>Paenactinomyces</taxon>
    </lineage>
</organism>
<keyword evidence="7 8" id="KW-0472">Membrane</keyword>
<dbReference type="InterPro" id="IPR003593">
    <property type="entry name" value="AAA+_ATPase"/>
</dbReference>
<dbReference type="GO" id="GO:0005524">
    <property type="term" value="F:ATP binding"/>
    <property type="evidence" value="ECO:0007669"/>
    <property type="project" value="UniProtKB-UniRule"/>
</dbReference>
<dbReference type="PROSITE" id="PS00211">
    <property type="entry name" value="ABC_TRANSPORTER_1"/>
    <property type="match status" value="1"/>
</dbReference>
<evidence type="ECO:0000256" key="7">
    <source>
        <dbReference type="ARBA" id="ARBA00023136"/>
    </source>
</evidence>
<dbReference type="NCBIfam" id="TIGR04521">
    <property type="entry name" value="ECF_ATPase_2"/>
    <property type="match status" value="1"/>
</dbReference>
<dbReference type="GO" id="GO:0015087">
    <property type="term" value="F:cobalt ion transmembrane transporter activity"/>
    <property type="evidence" value="ECO:0007669"/>
    <property type="project" value="UniProtKB-ARBA"/>
</dbReference>
<name>A0A7W2AA71_9BACL</name>
<dbReference type="Proteomes" id="UP000535491">
    <property type="component" value="Unassembled WGS sequence"/>
</dbReference>
<dbReference type="InterPro" id="IPR030946">
    <property type="entry name" value="EcfA2"/>
</dbReference>
<keyword evidence="2 8" id="KW-0813">Transport</keyword>
<accession>A0A7W2AA71</accession>
<evidence type="ECO:0000256" key="4">
    <source>
        <dbReference type="ARBA" id="ARBA00022741"/>
    </source>
</evidence>
<dbReference type="GO" id="GO:0043190">
    <property type="term" value="C:ATP-binding cassette (ABC) transporter complex"/>
    <property type="evidence" value="ECO:0007669"/>
    <property type="project" value="TreeGrafter"/>
</dbReference>
<evidence type="ECO:0000256" key="1">
    <source>
        <dbReference type="ARBA" id="ARBA00004202"/>
    </source>
</evidence>
<dbReference type="AlphaFoldDB" id="A0A7W2AA71"/>
<keyword evidence="3 8" id="KW-1003">Cell membrane</keyword>
<keyword evidence="11" id="KW-1185">Reference proteome</keyword>
<evidence type="ECO:0000259" key="9">
    <source>
        <dbReference type="PROSITE" id="PS50893"/>
    </source>
</evidence>
<dbReference type="InterPro" id="IPR003439">
    <property type="entry name" value="ABC_transporter-like_ATP-bd"/>
</dbReference>
<protein>
    <recommendedName>
        <fullName evidence="8">Energy-coupling factor transporter ATP-binding protein EcfA2</fullName>
        <ecNumber evidence="8">7.-.-.-</ecNumber>
    </recommendedName>
</protein>
<dbReference type="PROSITE" id="PS50893">
    <property type="entry name" value="ABC_TRANSPORTER_2"/>
    <property type="match status" value="1"/>
</dbReference>
<evidence type="ECO:0000313" key="11">
    <source>
        <dbReference type="Proteomes" id="UP000535491"/>
    </source>
</evidence>
<dbReference type="Gene3D" id="3.40.50.300">
    <property type="entry name" value="P-loop containing nucleotide triphosphate hydrolases"/>
    <property type="match status" value="1"/>
</dbReference>
<dbReference type="RefSeq" id="WP_181753855.1">
    <property type="nucleotide sequence ID" value="NZ_JACEIQ010000020.1"/>
</dbReference>
<dbReference type="InterPro" id="IPR050095">
    <property type="entry name" value="ECF_ABC_transporter_ATP-bd"/>
</dbReference>
<dbReference type="CDD" id="cd03225">
    <property type="entry name" value="ABC_cobalt_CbiO_domain1"/>
    <property type="match status" value="1"/>
</dbReference>
<dbReference type="InterPro" id="IPR017871">
    <property type="entry name" value="ABC_transporter-like_CS"/>
</dbReference>
<comment type="caution">
    <text evidence="10">The sequence shown here is derived from an EMBL/GenBank/DDBJ whole genome shotgun (WGS) entry which is preliminary data.</text>
</comment>
<dbReference type="SMART" id="SM00382">
    <property type="entry name" value="AAA"/>
    <property type="match status" value="1"/>
</dbReference>
<keyword evidence="6" id="KW-1278">Translocase</keyword>
<comment type="function">
    <text evidence="8">ATP-binding (A) component of a common energy-coupling factor (ECF) ABC-transporter complex.</text>
</comment>
<keyword evidence="5 8" id="KW-0067">ATP-binding</keyword>
<evidence type="ECO:0000256" key="8">
    <source>
        <dbReference type="RuleBase" id="RU365104"/>
    </source>
</evidence>
<dbReference type="PANTHER" id="PTHR43553:SF27">
    <property type="entry name" value="ENERGY-COUPLING FACTOR TRANSPORTER ATP-BINDING PROTEIN ECFA2"/>
    <property type="match status" value="1"/>
</dbReference>
<sequence>MEILIEGLSHVYMPGTPFSRQALSDIHMQIKSGSFVAILGPTGSGKSTLIQLISGLMRPTRGKIHAGPHVVTGEAKNNYLLRQHIGVVFQYPEHQLFEETVAKDIAFGPRNQGLTETEIIERVDLAMKWVGLPPELAGRSPFQLSGGQMRRVAIAGVLAMQPDVLILDEPTAGLDHQGQQNLLETIHRLHQERRFTVIMVTHNMDEAARYAEYLYILSEGRCVLGGAPADIFSQREKLMDLKLDLPELTKLVFQLNQKLDPPLPSHLFHPDELERELLARKLKEGTT</sequence>